<keyword evidence="5" id="KW-1185">Reference proteome</keyword>
<keyword evidence="1" id="KW-0175">Coiled coil</keyword>
<feature type="compositionally biased region" description="Polar residues" evidence="2">
    <location>
        <begin position="162"/>
        <end position="174"/>
    </location>
</feature>
<dbReference type="Pfam" id="PF00010">
    <property type="entry name" value="HLH"/>
    <property type="match status" value="1"/>
</dbReference>
<feature type="compositionally biased region" description="Low complexity" evidence="2">
    <location>
        <begin position="281"/>
        <end position="325"/>
    </location>
</feature>
<sequence>MDGNSAADFDGTDDAEYMRNFQSIPKPAAATPNTFFANPVWGTETKLSTTTFTPGVYLHNRDTTYGYLDPHDTAGLTDWTKSVPGSLDPNNTSTMSMTPLHDQFLVTASPTEQQQSTWPIDTAGQPGACSSSSSSSSYMMATDATTIQPKILSGRVRMSAASHATSTVTGSVRQSRIAKPKSKPIGGSSSTRLPRTNSGNSASSSNSGHYLNTMDDKHLSVSSASSSASPPLEDSSSQRSRTASLFSSGGGITGLLTTGHGGNHNVTLRTASRKPKPQLAVPPAGASSSSAAGVSAGIPRTESPNSDLSGGPSSPSSPDGASGNAESLTSEERRARQNHNIVEKQYRNRLNSQFERLLSILPANQMEGAEMGRTVEFDERRMSKAEVLDLARRRIHALENEIQQLYTDRDNLRNNVATLNLAIQNGQQQKPQQQQQKMGITI</sequence>
<proteinExistence type="predicted"/>
<dbReference type="SUPFAM" id="SSF47459">
    <property type="entry name" value="HLH, helix-loop-helix DNA-binding domain"/>
    <property type="match status" value="1"/>
</dbReference>
<feature type="compositionally biased region" description="Basic and acidic residues" evidence="2">
    <location>
        <begin position="330"/>
        <end position="344"/>
    </location>
</feature>
<evidence type="ECO:0000313" key="4">
    <source>
        <dbReference type="EMBL" id="KAL1898149.1"/>
    </source>
</evidence>
<feature type="compositionally biased region" description="Low complexity" evidence="2">
    <location>
        <begin position="220"/>
        <end position="237"/>
    </location>
</feature>
<dbReference type="SMART" id="SM00353">
    <property type="entry name" value="HLH"/>
    <property type="match status" value="1"/>
</dbReference>
<organism evidence="4 5">
    <name type="scientific">Sporothrix stenoceras</name>
    <dbReference type="NCBI Taxonomy" id="5173"/>
    <lineage>
        <taxon>Eukaryota</taxon>
        <taxon>Fungi</taxon>
        <taxon>Dikarya</taxon>
        <taxon>Ascomycota</taxon>
        <taxon>Pezizomycotina</taxon>
        <taxon>Sordariomycetes</taxon>
        <taxon>Sordariomycetidae</taxon>
        <taxon>Ophiostomatales</taxon>
        <taxon>Ophiostomataceae</taxon>
        <taxon>Sporothrix</taxon>
    </lineage>
</organism>
<gene>
    <name evidence="4" type="ORF">Sste5346_003551</name>
</gene>
<dbReference type="PANTHER" id="PTHR47336:SF2">
    <property type="entry name" value="TRANSCRIPTION FACTOR HMS1-RELATED"/>
    <property type="match status" value="1"/>
</dbReference>
<dbReference type="Proteomes" id="UP001583186">
    <property type="component" value="Unassembled WGS sequence"/>
</dbReference>
<dbReference type="PANTHER" id="PTHR47336">
    <property type="entry name" value="TRANSCRIPTION FACTOR HMS1-RELATED"/>
    <property type="match status" value="1"/>
</dbReference>
<dbReference type="EMBL" id="JAWCUI010000016">
    <property type="protein sequence ID" value="KAL1898149.1"/>
    <property type="molecule type" value="Genomic_DNA"/>
</dbReference>
<evidence type="ECO:0000259" key="3">
    <source>
        <dbReference type="PROSITE" id="PS50888"/>
    </source>
</evidence>
<feature type="region of interest" description="Disordered" evidence="2">
    <location>
        <begin position="114"/>
        <end position="136"/>
    </location>
</feature>
<evidence type="ECO:0000256" key="2">
    <source>
        <dbReference type="SAM" id="MobiDB-lite"/>
    </source>
</evidence>
<dbReference type="InterPro" id="IPR011598">
    <property type="entry name" value="bHLH_dom"/>
</dbReference>
<comment type="caution">
    <text evidence="4">The sequence shown here is derived from an EMBL/GenBank/DDBJ whole genome shotgun (WGS) entry which is preliminary data.</text>
</comment>
<protein>
    <recommendedName>
        <fullName evidence="3">BHLH domain-containing protein</fullName>
    </recommendedName>
</protein>
<evidence type="ECO:0000313" key="5">
    <source>
        <dbReference type="Proteomes" id="UP001583186"/>
    </source>
</evidence>
<evidence type="ECO:0000256" key="1">
    <source>
        <dbReference type="SAM" id="Coils"/>
    </source>
</evidence>
<dbReference type="InterPro" id="IPR036638">
    <property type="entry name" value="HLH_DNA-bd_sf"/>
</dbReference>
<accession>A0ABR3ZCV5</accession>
<reference evidence="4 5" key="1">
    <citation type="journal article" date="2024" name="IMA Fungus">
        <title>IMA Genome - F19 : A genome assembly and annotation guide to empower mycologists, including annotated draft genome sequences of Ceratocystis pirilliformis, Diaporthe australafricana, Fusarium ophioides, Paecilomyces lecythidis, and Sporothrix stenoceras.</title>
        <authorList>
            <person name="Aylward J."/>
            <person name="Wilson A.M."/>
            <person name="Visagie C.M."/>
            <person name="Spraker J."/>
            <person name="Barnes I."/>
            <person name="Buitendag C."/>
            <person name="Ceriani C."/>
            <person name="Del Mar Angel L."/>
            <person name="du Plessis D."/>
            <person name="Fuchs T."/>
            <person name="Gasser K."/>
            <person name="Kramer D."/>
            <person name="Li W."/>
            <person name="Munsamy K."/>
            <person name="Piso A."/>
            <person name="Price J.L."/>
            <person name="Sonnekus B."/>
            <person name="Thomas C."/>
            <person name="van der Nest A."/>
            <person name="van Dijk A."/>
            <person name="van Heerden A."/>
            <person name="van Vuuren N."/>
            <person name="Yilmaz N."/>
            <person name="Duong T.A."/>
            <person name="van der Merwe N.A."/>
            <person name="Wingfield M.J."/>
            <person name="Wingfield B.D."/>
        </authorList>
    </citation>
    <scope>NUCLEOTIDE SEQUENCE [LARGE SCALE GENOMIC DNA]</scope>
    <source>
        <strain evidence="4 5">CMW 5346</strain>
    </source>
</reference>
<feature type="coiled-coil region" evidence="1">
    <location>
        <begin position="388"/>
        <end position="429"/>
    </location>
</feature>
<name>A0ABR3ZCV5_9PEZI</name>
<dbReference type="Gene3D" id="4.10.280.10">
    <property type="entry name" value="Helix-loop-helix DNA-binding domain"/>
    <property type="match status" value="1"/>
</dbReference>
<feature type="region of interest" description="Disordered" evidence="2">
    <location>
        <begin position="156"/>
        <end position="344"/>
    </location>
</feature>
<dbReference type="PROSITE" id="PS50888">
    <property type="entry name" value="BHLH"/>
    <property type="match status" value="1"/>
</dbReference>
<dbReference type="InterPro" id="IPR052099">
    <property type="entry name" value="Regulatory_TF_Diverse"/>
</dbReference>
<feature type="compositionally biased region" description="Low complexity" evidence="2">
    <location>
        <begin position="197"/>
        <end position="208"/>
    </location>
</feature>
<dbReference type="CDD" id="cd11395">
    <property type="entry name" value="bHLHzip_SREBP_like"/>
    <property type="match status" value="1"/>
</dbReference>
<feature type="domain" description="BHLH" evidence="3">
    <location>
        <begin position="334"/>
        <end position="398"/>
    </location>
</feature>